<reference evidence="1 2" key="1">
    <citation type="journal article" date="2024" name="G3 (Bethesda)">
        <title>Genome assembly of Hibiscus sabdariffa L. provides insights into metabolisms of medicinal natural products.</title>
        <authorList>
            <person name="Kim T."/>
        </authorList>
    </citation>
    <scope>NUCLEOTIDE SEQUENCE [LARGE SCALE GENOMIC DNA]</scope>
    <source>
        <strain evidence="1">TK-2024</strain>
        <tissue evidence="1">Old leaves</tissue>
    </source>
</reference>
<keyword evidence="2" id="KW-1185">Reference proteome</keyword>
<protein>
    <submittedName>
        <fullName evidence="1">Uncharacterized protein</fullName>
    </submittedName>
</protein>
<evidence type="ECO:0000313" key="2">
    <source>
        <dbReference type="Proteomes" id="UP001472677"/>
    </source>
</evidence>
<dbReference type="Proteomes" id="UP001472677">
    <property type="component" value="Unassembled WGS sequence"/>
</dbReference>
<accession>A0ABR2FXP9</accession>
<comment type="caution">
    <text evidence="1">The sequence shown here is derived from an EMBL/GenBank/DDBJ whole genome shotgun (WGS) entry which is preliminary data.</text>
</comment>
<name>A0ABR2FXP9_9ROSI</name>
<sequence length="290" mass="33310">MLFLVQYNQTSPKVEAFIERTKASRLYLTASNNRVAMPFILLQGVTQIALMPQTAPTASVLHRIAPLRLSCDTSEAAFFMTSLCKTTSVLHRFGCFSECEEWVLNLENEDEWAVETNMVEPENLKLKMLSWRIGDVLDAYILNKRSTGLEFIWLDLILAANMGAAEKPGQDIESKRGRAVAERGAMKKWFRNVQEWSKELPDCNRRAWVSCQVWCADEEESDSFTLDDVVENQKLNNEFEGQGEESVESSTENARSRLELTLKVATLYRPNQHARRFFFSCKSVEFRLRL</sequence>
<evidence type="ECO:0000313" key="1">
    <source>
        <dbReference type="EMBL" id="KAK8588867.1"/>
    </source>
</evidence>
<gene>
    <name evidence="1" type="ORF">V6N12_023279</name>
</gene>
<organism evidence="1 2">
    <name type="scientific">Hibiscus sabdariffa</name>
    <name type="common">roselle</name>
    <dbReference type="NCBI Taxonomy" id="183260"/>
    <lineage>
        <taxon>Eukaryota</taxon>
        <taxon>Viridiplantae</taxon>
        <taxon>Streptophyta</taxon>
        <taxon>Embryophyta</taxon>
        <taxon>Tracheophyta</taxon>
        <taxon>Spermatophyta</taxon>
        <taxon>Magnoliopsida</taxon>
        <taxon>eudicotyledons</taxon>
        <taxon>Gunneridae</taxon>
        <taxon>Pentapetalae</taxon>
        <taxon>rosids</taxon>
        <taxon>malvids</taxon>
        <taxon>Malvales</taxon>
        <taxon>Malvaceae</taxon>
        <taxon>Malvoideae</taxon>
        <taxon>Hibiscus</taxon>
    </lineage>
</organism>
<proteinExistence type="predicted"/>
<dbReference type="EMBL" id="JBBPBM010000004">
    <property type="protein sequence ID" value="KAK8588867.1"/>
    <property type="molecule type" value="Genomic_DNA"/>
</dbReference>